<keyword evidence="8" id="KW-1185">Reference proteome</keyword>
<gene>
    <name evidence="7" type="ORF">EIN_417000</name>
</gene>
<evidence type="ECO:0000256" key="2">
    <source>
        <dbReference type="ARBA" id="ARBA00022692"/>
    </source>
</evidence>
<dbReference type="GeneID" id="14882602"/>
<evidence type="ECO:0000313" key="8">
    <source>
        <dbReference type="Proteomes" id="UP000014680"/>
    </source>
</evidence>
<dbReference type="PIRSF" id="PIRSF005799">
    <property type="entry name" value="UDP-gal_transpt"/>
    <property type="match status" value="1"/>
</dbReference>
<dbReference type="OMA" id="AIMYVIQ"/>
<feature type="transmembrane region" description="Helical" evidence="5">
    <location>
        <begin position="266"/>
        <end position="287"/>
    </location>
</feature>
<feature type="transmembrane region" description="Helical" evidence="5">
    <location>
        <begin position="238"/>
        <end position="259"/>
    </location>
</feature>
<reference evidence="7 8" key="1">
    <citation type="submission" date="2012-10" db="EMBL/GenBank/DDBJ databases">
        <authorList>
            <person name="Zafar N."/>
            <person name="Inman J."/>
            <person name="Hall N."/>
            <person name="Lorenzi H."/>
            <person name="Caler E."/>
        </authorList>
    </citation>
    <scope>NUCLEOTIDE SEQUENCE [LARGE SCALE GENOMIC DNA]</scope>
    <source>
        <strain evidence="7 8">IP1</strain>
    </source>
</reference>
<organism evidence="7 8">
    <name type="scientific">Entamoeba invadens IP1</name>
    <dbReference type="NCBI Taxonomy" id="370355"/>
    <lineage>
        <taxon>Eukaryota</taxon>
        <taxon>Amoebozoa</taxon>
        <taxon>Evosea</taxon>
        <taxon>Archamoebae</taxon>
        <taxon>Mastigamoebida</taxon>
        <taxon>Entamoebidae</taxon>
        <taxon>Entamoeba</taxon>
    </lineage>
</organism>
<keyword evidence="3 5" id="KW-1133">Transmembrane helix</keyword>
<keyword evidence="4 5" id="KW-0472">Membrane</keyword>
<dbReference type="SUPFAM" id="SSF103481">
    <property type="entry name" value="Multidrug resistance efflux transporter EmrE"/>
    <property type="match status" value="1"/>
</dbReference>
<dbReference type="AlphaFoldDB" id="A0A0A1TWD2"/>
<feature type="transmembrane region" description="Helical" evidence="5">
    <location>
        <begin position="104"/>
        <end position="125"/>
    </location>
</feature>
<dbReference type="KEGG" id="eiv:EIN_417000"/>
<dbReference type="InterPro" id="IPR007271">
    <property type="entry name" value="Nuc_sug_transpt"/>
</dbReference>
<dbReference type="RefSeq" id="XP_004182967.1">
    <property type="nucleotide sequence ID" value="XM_004182919.1"/>
</dbReference>
<evidence type="ECO:0000256" key="6">
    <source>
        <dbReference type="SAM" id="SignalP"/>
    </source>
</evidence>
<evidence type="ECO:0000256" key="3">
    <source>
        <dbReference type="ARBA" id="ARBA00022989"/>
    </source>
</evidence>
<evidence type="ECO:0000256" key="4">
    <source>
        <dbReference type="ARBA" id="ARBA00023136"/>
    </source>
</evidence>
<dbReference type="EMBL" id="KB207254">
    <property type="protein sequence ID" value="ELP83621.1"/>
    <property type="molecule type" value="Genomic_DNA"/>
</dbReference>
<proteinExistence type="predicted"/>
<comment type="subcellular location">
    <subcellularLocation>
        <location evidence="1">Membrane</location>
        <topology evidence="1">Multi-pass membrane protein</topology>
    </subcellularLocation>
</comment>
<keyword evidence="2 5" id="KW-0812">Transmembrane</keyword>
<dbReference type="InterPro" id="IPR037185">
    <property type="entry name" value="EmrE-like"/>
</dbReference>
<evidence type="ECO:0000256" key="5">
    <source>
        <dbReference type="SAM" id="Phobius"/>
    </source>
</evidence>
<feature type="transmembrane region" description="Helical" evidence="5">
    <location>
        <begin position="78"/>
        <end position="98"/>
    </location>
</feature>
<dbReference type="GO" id="GO:0015165">
    <property type="term" value="F:pyrimidine nucleotide-sugar transmembrane transporter activity"/>
    <property type="evidence" value="ECO:0007669"/>
    <property type="project" value="InterPro"/>
</dbReference>
<dbReference type="Pfam" id="PF04142">
    <property type="entry name" value="Nuc_sug_transp"/>
    <property type="match status" value="1"/>
</dbReference>
<feature type="transmembrane region" description="Helical" evidence="5">
    <location>
        <begin position="206"/>
        <end position="226"/>
    </location>
</feature>
<name>A0A0A1TWD2_ENTIV</name>
<dbReference type="VEuPathDB" id="AmoebaDB:EIN_417000"/>
<dbReference type="NCBIfam" id="TIGR00803">
    <property type="entry name" value="nst"/>
    <property type="match status" value="1"/>
</dbReference>
<sequence>MDNKVISLVFLVLLCFQTVVQSILGRYSRGVLKETYSIPSTIVFNEVLKFIICLVMLKFVHHKENLFFHVIHLIKTSLVASVPGFIYFIQNMLLYIILQNTQAAVYTVIIQLKVFTTAIFSILFLGRTVTLTQWRALTLLVIGVVLVEVSANRYSGKNDSTENNMLGIILSLVMCCCSGFSGVYMEKILKNKTETETEKLNIWERNIQLSVYGASFALLSTFIFDFAKVMKDGYFGGWSYVTLILIVIQGVGGIFVALVMTYADNIVKGFSIGCAIVLTTICSIFIFDAQIDLTFAIGAAFVILSIANYNDKYAKPEA</sequence>
<evidence type="ECO:0000256" key="1">
    <source>
        <dbReference type="ARBA" id="ARBA00004141"/>
    </source>
</evidence>
<accession>A0A0A1TWD2</accession>
<dbReference type="OrthoDB" id="408493at2759"/>
<protein>
    <submittedName>
        <fullName evidence="7">UDP-N-acetylglucosamine transporter, putative</fullName>
    </submittedName>
</protein>
<dbReference type="Proteomes" id="UP000014680">
    <property type="component" value="Unassembled WGS sequence"/>
</dbReference>
<feature type="transmembrane region" description="Helical" evidence="5">
    <location>
        <begin position="293"/>
        <end position="310"/>
    </location>
</feature>
<evidence type="ECO:0000313" key="7">
    <source>
        <dbReference type="EMBL" id="ELP83621.1"/>
    </source>
</evidence>
<dbReference type="GO" id="GO:0000139">
    <property type="term" value="C:Golgi membrane"/>
    <property type="evidence" value="ECO:0007669"/>
    <property type="project" value="InterPro"/>
</dbReference>
<dbReference type="PANTHER" id="PTHR10231">
    <property type="entry name" value="NUCLEOTIDE-SUGAR TRANSMEMBRANE TRANSPORTER"/>
    <property type="match status" value="1"/>
</dbReference>
<feature type="signal peptide" evidence="6">
    <location>
        <begin position="1"/>
        <end position="22"/>
    </location>
</feature>
<feature type="transmembrane region" description="Helical" evidence="5">
    <location>
        <begin position="137"/>
        <end position="154"/>
    </location>
</feature>
<feature type="transmembrane region" description="Helical" evidence="5">
    <location>
        <begin position="37"/>
        <end position="57"/>
    </location>
</feature>
<feature type="chain" id="PRO_5001990483" evidence="6">
    <location>
        <begin position="23"/>
        <end position="318"/>
    </location>
</feature>
<keyword evidence="6" id="KW-0732">Signal</keyword>
<feature type="transmembrane region" description="Helical" evidence="5">
    <location>
        <begin position="166"/>
        <end position="185"/>
    </location>
</feature>